<dbReference type="NCBIfam" id="NF004720">
    <property type="entry name" value="PRK06064.1"/>
    <property type="match status" value="1"/>
</dbReference>
<dbReference type="InterPro" id="IPR016039">
    <property type="entry name" value="Thiolase-like"/>
</dbReference>
<evidence type="ECO:0000259" key="1">
    <source>
        <dbReference type="Pfam" id="PF00108"/>
    </source>
</evidence>
<organism evidence="3 4">
    <name type="scientific">Candidatus Magasanikbacteria bacterium RIFCSPLOWO2_01_FULL_40_15</name>
    <dbReference type="NCBI Taxonomy" id="1798686"/>
    <lineage>
        <taxon>Bacteria</taxon>
        <taxon>Candidatus Magasanikiibacteriota</taxon>
    </lineage>
</organism>
<dbReference type="PANTHER" id="PTHR42870:SF6">
    <property type="entry name" value="ACETYL-COA C-ACYLTRANSFERASE"/>
    <property type="match status" value="1"/>
</dbReference>
<protein>
    <recommendedName>
        <fullName evidence="5">Acetyl-CoA acetyltransferase</fullName>
    </recommendedName>
</protein>
<evidence type="ECO:0000259" key="2">
    <source>
        <dbReference type="Pfam" id="PF22691"/>
    </source>
</evidence>
<evidence type="ECO:0000313" key="3">
    <source>
        <dbReference type="EMBL" id="OGH77966.1"/>
    </source>
</evidence>
<dbReference type="AlphaFoldDB" id="A0A1F6N1U3"/>
<sequence>MITKNISILGSYTSKFGELWDKSLADLLFEAIGGVLKNSTVEPDQIDAIFVANMAAGSFNDQRHLNAIASQYFVHFPPAYRLEGACASGGLAVESAVLGLLSGMYKTVLVVGVEKMTDSEVSKVTEILATAANTNLEYGATFAALYALLTQAYQNKFGTNREQLSAVAVKNHRHALKNTNAQFQKEITIDQVNNSTVVSSPLRLLDCSPISDGSAAVILSVENVKNKPKIIGFGHGQDSIDLARRTNLTELKATKIAAEKAYRMAGLTAKDIAVAEVHDCFTIAEILAIEDLGFFAKGTGGIATAEDKTTFGGTIVINPSGGLKACGHPVGATGVKQIANIYELIAEDQYAVGLTHNVGGSGATAVVHIITK</sequence>
<evidence type="ECO:0000313" key="4">
    <source>
        <dbReference type="Proteomes" id="UP000177040"/>
    </source>
</evidence>
<dbReference type="CDD" id="cd00829">
    <property type="entry name" value="SCP-x_thiolase"/>
    <property type="match status" value="1"/>
</dbReference>
<name>A0A1F6N1U3_9BACT</name>
<dbReference type="EMBL" id="MFQH01000020">
    <property type="protein sequence ID" value="OGH77966.1"/>
    <property type="molecule type" value="Genomic_DNA"/>
</dbReference>
<dbReference type="InterPro" id="IPR055140">
    <property type="entry name" value="Thiolase_C_2"/>
</dbReference>
<evidence type="ECO:0008006" key="5">
    <source>
        <dbReference type="Google" id="ProtNLM"/>
    </source>
</evidence>
<dbReference type="GO" id="GO:0016747">
    <property type="term" value="F:acyltransferase activity, transferring groups other than amino-acyl groups"/>
    <property type="evidence" value="ECO:0007669"/>
    <property type="project" value="InterPro"/>
</dbReference>
<dbReference type="PANTHER" id="PTHR42870">
    <property type="entry name" value="ACETYL-COA C-ACETYLTRANSFERASE"/>
    <property type="match status" value="1"/>
</dbReference>
<accession>A0A1F6N1U3</accession>
<dbReference type="Pfam" id="PF00108">
    <property type="entry name" value="Thiolase_N"/>
    <property type="match status" value="1"/>
</dbReference>
<comment type="caution">
    <text evidence="3">The sequence shown here is derived from an EMBL/GenBank/DDBJ whole genome shotgun (WGS) entry which is preliminary data.</text>
</comment>
<dbReference type="InterPro" id="IPR002155">
    <property type="entry name" value="Thiolase"/>
</dbReference>
<gene>
    <name evidence="3" type="ORF">A2983_01335</name>
</gene>
<dbReference type="SUPFAM" id="SSF53901">
    <property type="entry name" value="Thiolase-like"/>
    <property type="match status" value="2"/>
</dbReference>
<dbReference type="Proteomes" id="UP000177040">
    <property type="component" value="Unassembled WGS sequence"/>
</dbReference>
<dbReference type="Gene3D" id="3.40.47.10">
    <property type="match status" value="1"/>
</dbReference>
<reference evidence="3 4" key="1">
    <citation type="journal article" date="2016" name="Nat. Commun.">
        <title>Thousands of microbial genomes shed light on interconnected biogeochemical processes in an aquifer system.</title>
        <authorList>
            <person name="Anantharaman K."/>
            <person name="Brown C.T."/>
            <person name="Hug L.A."/>
            <person name="Sharon I."/>
            <person name="Castelle C.J."/>
            <person name="Probst A.J."/>
            <person name="Thomas B.C."/>
            <person name="Singh A."/>
            <person name="Wilkins M.J."/>
            <person name="Karaoz U."/>
            <person name="Brodie E.L."/>
            <person name="Williams K.H."/>
            <person name="Hubbard S.S."/>
            <person name="Banfield J.F."/>
        </authorList>
    </citation>
    <scope>NUCLEOTIDE SEQUENCE [LARGE SCALE GENOMIC DNA]</scope>
</reference>
<dbReference type="PIRSF" id="PIRSF000429">
    <property type="entry name" value="Ac-CoA_Ac_transf"/>
    <property type="match status" value="1"/>
</dbReference>
<feature type="domain" description="Thiolase C-terminal" evidence="2">
    <location>
        <begin position="235"/>
        <end position="371"/>
    </location>
</feature>
<dbReference type="InterPro" id="IPR020616">
    <property type="entry name" value="Thiolase_N"/>
</dbReference>
<feature type="domain" description="Thiolase N-terminal" evidence="1">
    <location>
        <begin position="15"/>
        <end position="221"/>
    </location>
</feature>
<dbReference type="Pfam" id="PF22691">
    <property type="entry name" value="Thiolase_C_1"/>
    <property type="match status" value="1"/>
</dbReference>
<proteinExistence type="predicted"/>